<dbReference type="EMBL" id="QEQG01000006">
    <property type="protein sequence ID" value="RDF10987.1"/>
    <property type="molecule type" value="Genomic_DNA"/>
</dbReference>
<sequence length="143" mass="16628">MRKVTLLLPTFTGDNDDLKHLFFLLTDPCFDGELNQENAILLVNCSSVKPDKPHDNACYIEQGEHEFIKHRSYIVYKQARIETLEKIERGISTGRFIKKEIINDELYKRILKGAFTSLHIERRYIRFIKSAIAQNACLDVTIL</sequence>
<keyword evidence="2" id="KW-1185">Reference proteome</keyword>
<evidence type="ECO:0000313" key="1">
    <source>
        <dbReference type="EMBL" id="RDF10987.1"/>
    </source>
</evidence>
<reference evidence="1 2" key="1">
    <citation type="submission" date="2018-05" db="EMBL/GenBank/DDBJ databases">
        <title>Draft Genome Sequences for a Diverse set of 7 Haemophilus Species.</title>
        <authorList>
            <person name="Nichols M."/>
            <person name="Topaz N."/>
            <person name="Wang X."/>
            <person name="Wang X."/>
            <person name="Boxrud D."/>
        </authorList>
    </citation>
    <scope>NUCLEOTIDE SEQUENCE [LARGE SCALE GENOMIC DNA]</scope>
    <source>
        <strain evidence="1 2">C2015005473</strain>
    </source>
</reference>
<accession>A0ABX9HQQ6</accession>
<comment type="caution">
    <text evidence="1">The sequence shown here is derived from an EMBL/GenBank/DDBJ whole genome shotgun (WGS) entry which is preliminary data.</text>
</comment>
<dbReference type="Proteomes" id="UP000253950">
    <property type="component" value="Unassembled WGS sequence"/>
</dbReference>
<gene>
    <name evidence="1" type="ORF">DPV84_06530</name>
</gene>
<evidence type="ECO:0000313" key="2">
    <source>
        <dbReference type="Proteomes" id="UP000253950"/>
    </source>
</evidence>
<dbReference type="RefSeq" id="WP_111389798.1">
    <property type="nucleotide sequence ID" value="NZ_QEQG01000006.1"/>
</dbReference>
<protein>
    <submittedName>
        <fullName evidence="1">Terminase</fullName>
    </submittedName>
</protein>
<organism evidence="1 2">
    <name type="scientific">Haemophilus sputorum</name>
    <dbReference type="NCBI Taxonomy" id="1078480"/>
    <lineage>
        <taxon>Bacteria</taxon>
        <taxon>Pseudomonadati</taxon>
        <taxon>Pseudomonadota</taxon>
        <taxon>Gammaproteobacteria</taxon>
        <taxon>Pasteurellales</taxon>
        <taxon>Pasteurellaceae</taxon>
        <taxon>Haemophilus</taxon>
    </lineage>
</organism>
<proteinExistence type="predicted"/>
<name>A0ABX9HQQ6_9PAST</name>